<accession>A0A498JC39</accession>
<keyword evidence="5" id="KW-0812">Transmembrane</keyword>
<dbReference type="GO" id="GO:0016763">
    <property type="term" value="F:pentosyltransferase activity"/>
    <property type="evidence" value="ECO:0007669"/>
    <property type="project" value="UniProtKB-ARBA"/>
</dbReference>
<keyword evidence="2" id="KW-0328">Glycosyltransferase</keyword>
<dbReference type="InterPro" id="IPR049625">
    <property type="entry name" value="Glyco_transf_61_cat"/>
</dbReference>
<dbReference type="PANTHER" id="PTHR20961">
    <property type="entry name" value="GLYCOSYLTRANSFERASE"/>
    <property type="match status" value="1"/>
</dbReference>
<dbReference type="GO" id="GO:0000139">
    <property type="term" value="C:Golgi membrane"/>
    <property type="evidence" value="ECO:0007669"/>
    <property type="project" value="UniProtKB-SubCell"/>
</dbReference>
<keyword evidence="3" id="KW-0808">Transferase</keyword>
<name>A0A498JC39_MALDO</name>
<keyword evidence="8" id="KW-1185">Reference proteome</keyword>
<keyword evidence="5" id="KW-0472">Membrane</keyword>
<dbReference type="Pfam" id="PF04577">
    <property type="entry name" value="Glyco_transf_61"/>
    <property type="match status" value="1"/>
</dbReference>
<gene>
    <name evidence="7" type="ORF">DVH24_033602</name>
</gene>
<evidence type="ECO:0000259" key="6">
    <source>
        <dbReference type="Pfam" id="PF04577"/>
    </source>
</evidence>
<organism evidence="7 8">
    <name type="scientific">Malus domestica</name>
    <name type="common">Apple</name>
    <name type="synonym">Pyrus malus</name>
    <dbReference type="NCBI Taxonomy" id="3750"/>
    <lineage>
        <taxon>Eukaryota</taxon>
        <taxon>Viridiplantae</taxon>
        <taxon>Streptophyta</taxon>
        <taxon>Embryophyta</taxon>
        <taxon>Tracheophyta</taxon>
        <taxon>Spermatophyta</taxon>
        <taxon>Magnoliopsida</taxon>
        <taxon>eudicotyledons</taxon>
        <taxon>Gunneridae</taxon>
        <taxon>Pentapetalae</taxon>
        <taxon>rosids</taxon>
        <taxon>fabids</taxon>
        <taxon>Rosales</taxon>
        <taxon>Rosaceae</taxon>
        <taxon>Amygdaloideae</taxon>
        <taxon>Maleae</taxon>
        <taxon>Malus</taxon>
    </lineage>
</organism>
<evidence type="ECO:0000313" key="7">
    <source>
        <dbReference type="EMBL" id="RXH92706.1"/>
    </source>
</evidence>
<feature type="transmembrane region" description="Helical" evidence="5">
    <location>
        <begin position="21"/>
        <end position="39"/>
    </location>
</feature>
<dbReference type="STRING" id="3750.A0A498JC39"/>
<sequence>MEVESKAKLLNKKKSFSHSTVLIAICLFSLFLILILYLAQPSPSFSPALKLQNSVTFLPIKDTRFANTAMKGNTWFMSSLNDTYEENESEYLYFPSKASDEKLLCIKRNDISDGTRNSYALAYPEGLTNSTTFLKGLAFMSDTFYDYGNLWHELTAMMPFVGWSMKNRCAKQARQVPVEEFEKDERPYCFEKAMVMRHNVGKMGKQKKLQVSDLLRCKVRQFCGINPNGRGREVTLRGEPSITLTLLMRNGLRSFKNPTAVINVFSRECAMVDGCTLEVVQSEDLNFCDQVKLMTSTDILASPHVAQLTNMLFMDRNSSVMEFFPK</sequence>
<evidence type="ECO:0000256" key="2">
    <source>
        <dbReference type="ARBA" id="ARBA00022676"/>
    </source>
</evidence>
<dbReference type="Proteomes" id="UP000290289">
    <property type="component" value="Chromosome 8"/>
</dbReference>
<keyword evidence="4" id="KW-0325">Glycoprotein</keyword>
<comment type="caution">
    <text evidence="7">The sequence shown here is derived from an EMBL/GenBank/DDBJ whole genome shotgun (WGS) entry which is preliminary data.</text>
</comment>
<dbReference type="AlphaFoldDB" id="A0A498JC39"/>
<evidence type="ECO:0000256" key="3">
    <source>
        <dbReference type="ARBA" id="ARBA00022679"/>
    </source>
</evidence>
<evidence type="ECO:0000256" key="5">
    <source>
        <dbReference type="SAM" id="Phobius"/>
    </source>
</evidence>
<dbReference type="PANTHER" id="PTHR20961:SF35">
    <property type="entry name" value="GLYCOSYLTRANSFERASE FAMILY 61 PROTEIN"/>
    <property type="match status" value="1"/>
</dbReference>
<keyword evidence="5" id="KW-1133">Transmembrane helix</keyword>
<proteinExistence type="predicted"/>
<evidence type="ECO:0000256" key="4">
    <source>
        <dbReference type="ARBA" id="ARBA00023180"/>
    </source>
</evidence>
<dbReference type="EMBL" id="RDQH01000334">
    <property type="protein sequence ID" value="RXH92706.1"/>
    <property type="molecule type" value="Genomic_DNA"/>
</dbReference>
<dbReference type="InterPro" id="IPR007657">
    <property type="entry name" value="Glycosyltransferase_61"/>
</dbReference>
<feature type="domain" description="Glycosyltransferase 61 catalytic" evidence="6">
    <location>
        <begin position="243"/>
        <end position="321"/>
    </location>
</feature>
<protein>
    <recommendedName>
        <fullName evidence="6">Glycosyltransferase 61 catalytic domain-containing protein</fullName>
    </recommendedName>
</protein>
<evidence type="ECO:0000313" key="8">
    <source>
        <dbReference type="Proteomes" id="UP000290289"/>
    </source>
</evidence>
<evidence type="ECO:0000256" key="1">
    <source>
        <dbReference type="ARBA" id="ARBA00004323"/>
    </source>
</evidence>
<comment type="subcellular location">
    <subcellularLocation>
        <location evidence="1">Golgi apparatus membrane</location>
        <topology evidence="1">Single-pass type II membrane protein</topology>
    </subcellularLocation>
</comment>
<reference evidence="7 8" key="1">
    <citation type="submission" date="2018-10" db="EMBL/GenBank/DDBJ databases">
        <title>A high-quality apple genome assembly.</title>
        <authorList>
            <person name="Hu J."/>
        </authorList>
    </citation>
    <scope>NUCLEOTIDE SEQUENCE [LARGE SCALE GENOMIC DNA]</scope>
    <source>
        <strain evidence="8">cv. HFTH1</strain>
        <tissue evidence="7">Young leaf</tissue>
    </source>
</reference>